<feature type="domain" description="eCIS core" evidence="1">
    <location>
        <begin position="128"/>
        <end position="204"/>
    </location>
</feature>
<protein>
    <recommendedName>
        <fullName evidence="1">eCIS core domain-containing protein</fullName>
    </recommendedName>
</protein>
<dbReference type="OrthoDB" id="4317910at2"/>
<dbReference type="STRING" id="573321.SAMN04488505_102309"/>
<dbReference type="InterPro" id="IPR025295">
    <property type="entry name" value="eCIS_core_dom"/>
</dbReference>
<name>A0A1H7QBQ3_9BACT</name>
<evidence type="ECO:0000313" key="2">
    <source>
        <dbReference type="EMBL" id="SEL45591.1"/>
    </source>
</evidence>
<dbReference type="Pfam" id="PF13699">
    <property type="entry name" value="eCIS_core"/>
    <property type="match status" value="1"/>
</dbReference>
<evidence type="ECO:0000259" key="1">
    <source>
        <dbReference type="Pfam" id="PF13699"/>
    </source>
</evidence>
<dbReference type="RefSeq" id="WP_089909323.1">
    <property type="nucleotide sequence ID" value="NZ_FOBB01000002.1"/>
</dbReference>
<proteinExistence type="predicted"/>
<keyword evidence="3" id="KW-1185">Reference proteome</keyword>
<organism evidence="2 3">
    <name type="scientific">Chitinophaga rupis</name>
    <dbReference type="NCBI Taxonomy" id="573321"/>
    <lineage>
        <taxon>Bacteria</taxon>
        <taxon>Pseudomonadati</taxon>
        <taxon>Bacteroidota</taxon>
        <taxon>Chitinophagia</taxon>
        <taxon>Chitinophagales</taxon>
        <taxon>Chitinophagaceae</taxon>
        <taxon>Chitinophaga</taxon>
    </lineage>
</organism>
<dbReference type="CDD" id="cd22893">
    <property type="entry name" value="PlcA-like"/>
    <property type="match status" value="1"/>
</dbReference>
<accession>A0A1H7QBQ3</accession>
<dbReference type="AlphaFoldDB" id="A0A1H7QBQ3"/>
<reference evidence="2 3" key="1">
    <citation type="submission" date="2016-10" db="EMBL/GenBank/DDBJ databases">
        <authorList>
            <person name="de Groot N.N."/>
        </authorList>
    </citation>
    <scope>NUCLEOTIDE SEQUENCE [LARGE SCALE GENOMIC DNA]</scope>
    <source>
        <strain evidence="2 3">DSM 21039</strain>
    </source>
</reference>
<dbReference type="EMBL" id="FOBB01000002">
    <property type="protein sequence ID" value="SEL45591.1"/>
    <property type="molecule type" value="Genomic_DNA"/>
</dbReference>
<evidence type="ECO:0000313" key="3">
    <source>
        <dbReference type="Proteomes" id="UP000198984"/>
    </source>
</evidence>
<dbReference type="InterPro" id="IPR049756">
    <property type="entry name" value="PlcA-like_dom"/>
</dbReference>
<gene>
    <name evidence="2" type="ORF">SAMN04488505_102309</name>
</gene>
<sequence>MSAQTHQSTTNPATAAAAAPVTAMISDTALPEQSMEPLQWLPVQRQLTVGAADDPLEKEADDMAGRVMRMPEPSFIQRKCAHCEAEEKAQRKPLASFIQKKAGSSGNTSVSQQVSNQISATQGGGQTMPSTTRSFMESRFETDFSSVRIHTGDYASQLSNELSAQAFTVGNDIYFNSGKFSPETSDGQHLLAHELTHTIQQQGATIRRFGSDEHRRIGDSAVSDRALITSYGTVTFGEMIAMAGDYFESIEEIATLAESYGTFGREQIDYVLWKVNPTRTRPTVSRSAIDAVEERYNRLAARNETHFSTGSSAGNSNRERYADIHAQAMIDAFSEGLNPLVVRRWTWQAREGFAQHFLTDAFSAGHVRTQRGNIQRHWNGMYPGFVDNMIRMISCYMASHINERDRIGYVMTVDMLTNEISPVVRSMGGTTLTSFSIGDLISKVLHDADNAGLDVVSSRGPAGSTTGSPFHWRAVGDGFLFPASGATATTPQQQTQQMLTEAITLSFQEGRQAYSAGVSGDFTRGRQLADPANFRAPALFPAEDTTSTTNPTYAWRAADLPSLPANIQTLITNAFLPGAEIRNGLDALTVPCITTRMNFDLHTGDAFECFRRRLIAHPWDVILEIAAGGTALCPPGQNDPCPTLRNACP</sequence>
<dbReference type="Proteomes" id="UP000198984">
    <property type="component" value="Unassembled WGS sequence"/>
</dbReference>